<dbReference type="EMBL" id="BMGG01000004">
    <property type="protein sequence ID" value="GGC65056.1"/>
    <property type="molecule type" value="Genomic_DNA"/>
</dbReference>
<dbReference type="SUPFAM" id="SSF56801">
    <property type="entry name" value="Acetyl-CoA synthetase-like"/>
    <property type="match status" value="1"/>
</dbReference>
<evidence type="ECO:0000313" key="3">
    <source>
        <dbReference type="EMBL" id="GGC65056.1"/>
    </source>
</evidence>
<dbReference type="Pfam" id="PF13193">
    <property type="entry name" value="AMP-binding_C"/>
    <property type="match status" value="1"/>
</dbReference>
<dbReference type="Proteomes" id="UP000637002">
    <property type="component" value="Unassembled WGS sequence"/>
</dbReference>
<dbReference type="GO" id="GO:0016878">
    <property type="term" value="F:acid-thiol ligase activity"/>
    <property type="evidence" value="ECO:0007669"/>
    <property type="project" value="UniProtKB-ARBA"/>
</dbReference>
<dbReference type="InterPro" id="IPR045851">
    <property type="entry name" value="AMP-bd_C_sf"/>
</dbReference>
<name>A0A916UAE0_9HYPH</name>
<reference evidence="3" key="2">
    <citation type="submission" date="2020-09" db="EMBL/GenBank/DDBJ databases">
        <authorList>
            <person name="Sun Q."/>
            <person name="Zhou Y."/>
        </authorList>
    </citation>
    <scope>NUCLEOTIDE SEQUENCE</scope>
    <source>
        <strain evidence="3">CGMCC 1.12919</strain>
    </source>
</reference>
<reference evidence="3" key="1">
    <citation type="journal article" date="2014" name="Int. J. Syst. Evol. Microbiol.">
        <title>Complete genome sequence of Corynebacterium casei LMG S-19264T (=DSM 44701T), isolated from a smear-ripened cheese.</title>
        <authorList>
            <consortium name="US DOE Joint Genome Institute (JGI-PGF)"/>
            <person name="Walter F."/>
            <person name="Albersmeier A."/>
            <person name="Kalinowski J."/>
            <person name="Ruckert C."/>
        </authorList>
    </citation>
    <scope>NUCLEOTIDE SEQUENCE</scope>
    <source>
        <strain evidence="3">CGMCC 1.12919</strain>
    </source>
</reference>
<dbReference type="InterPro" id="IPR050237">
    <property type="entry name" value="ATP-dep_AMP-bd_enzyme"/>
</dbReference>
<comment type="caution">
    <text evidence="3">The sequence shown here is derived from an EMBL/GenBank/DDBJ whole genome shotgun (WGS) entry which is preliminary data.</text>
</comment>
<accession>A0A916UAE0</accession>
<dbReference type="RefSeq" id="WP_188609459.1">
    <property type="nucleotide sequence ID" value="NZ_BMGG01000004.1"/>
</dbReference>
<evidence type="ECO:0000313" key="4">
    <source>
        <dbReference type="Proteomes" id="UP000637002"/>
    </source>
</evidence>
<feature type="domain" description="AMP-dependent synthetase/ligase" evidence="1">
    <location>
        <begin position="21"/>
        <end position="371"/>
    </location>
</feature>
<dbReference type="PANTHER" id="PTHR43767">
    <property type="entry name" value="LONG-CHAIN-FATTY-ACID--COA LIGASE"/>
    <property type="match status" value="1"/>
</dbReference>
<keyword evidence="4" id="KW-1185">Reference proteome</keyword>
<dbReference type="PROSITE" id="PS00455">
    <property type="entry name" value="AMP_BINDING"/>
    <property type="match status" value="1"/>
</dbReference>
<dbReference type="InterPro" id="IPR025110">
    <property type="entry name" value="AMP-bd_C"/>
</dbReference>
<dbReference type="InterPro" id="IPR020845">
    <property type="entry name" value="AMP-binding_CS"/>
</dbReference>
<dbReference type="Pfam" id="PF00501">
    <property type="entry name" value="AMP-binding"/>
    <property type="match status" value="1"/>
</dbReference>
<dbReference type="PANTHER" id="PTHR43767:SF1">
    <property type="entry name" value="NONRIBOSOMAL PEPTIDE SYNTHASE PES1 (EUROFUNG)-RELATED"/>
    <property type="match status" value="1"/>
</dbReference>
<evidence type="ECO:0000259" key="2">
    <source>
        <dbReference type="Pfam" id="PF13193"/>
    </source>
</evidence>
<keyword evidence="3" id="KW-0436">Ligase</keyword>
<organism evidence="3 4">
    <name type="scientific">Chelatococcus reniformis</name>
    <dbReference type="NCBI Taxonomy" id="1494448"/>
    <lineage>
        <taxon>Bacteria</taxon>
        <taxon>Pseudomonadati</taxon>
        <taxon>Pseudomonadota</taxon>
        <taxon>Alphaproteobacteria</taxon>
        <taxon>Hyphomicrobiales</taxon>
        <taxon>Chelatococcaceae</taxon>
        <taxon>Chelatococcus</taxon>
    </lineage>
</organism>
<dbReference type="InterPro" id="IPR000873">
    <property type="entry name" value="AMP-dep_synth/lig_dom"/>
</dbReference>
<dbReference type="Gene3D" id="3.30.300.30">
    <property type="match status" value="1"/>
</dbReference>
<feature type="domain" description="AMP-binding enzyme C-terminal" evidence="2">
    <location>
        <begin position="427"/>
        <end position="501"/>
    </location>
</feature>
<evidence type="ECO:0000259" key="1">
    <source>
        <dbReference type="Pfam" id="PF00501"/>
    </source>
</evidence>
<dbReference type="InterPro" id="IPR042099">
    <property type="entry name" value="ANL_N_sf"/>
</dbReference>
<dbReference type="AlphaFoldDB" id="A0A916UAE0"/>
<gene>
    <name evidence="3" type="ORF">GCM10010994_24610</name>
</gene>
<sequence length="514" mass="55931">MLDIPQNTLPDIWSYHACLAPAKRAIASGDEVLTWGEFGAQMNRMVHALTGLGLRKGDRVAFVMSNTVEHLVLLCGAMKAGACVVPLSTLLAPEQIAGLINDSGALWLFTDPGFAGVIRTIRERLVTVRPGGVFSSGDEEGCGSTEALLAQASSAEPGVALHLDDLMNISYSSGTTGLPKGVAYSHRARQIMGLTYAIPMKFGPTARTLLTTPIYSNGTWITLWPALLSGGEIEIMPSFAVGPCLELIEARRITHTFMVPTQYIRILEDPAFRRADLGSLRMCLTAGSAMGTDVKRRIQDQLGPCLHELYGYSEGGATIITPEEMAERPASVGRPNPGFDIRILDQHDRDAPRGEAGEIAFYGGWAMRGYHGNREQTEAAIWRDQRGRTFIRSGDVGRLDADGYLYVVDRKKDMIISGGFNIYPSDIEAVLSAHPDVIEATVVGVPHPTWGETPVGFVILRGDAAPESEALKAWANERLAKTQRLAKVVPLDEFPRNALGKVVKRELRDRPEIK</sequence>
<dbReference type="Gene3D" id="3.40.50.12780">
    <property type="entry name" value="N-terminal domain of ligase-like"/>
    <property type="match status" value="1"/>
</dbReference>
<proteinExistence type="predicted"/>
<protein>
    <submittedName>
        <fullName evidence="3">4-coumarate--CoA ligase</fullName>
    </submittedName>
</protein>